<sequence length="65" mass="8055">MTHSYDRPRRNRVGTPFERLEYKRIAKQYRLDLKRIDPEKMWVQRIEVAEIKEIRFNNPAHSRSQ</sequence>
<accession>A0A0J6IRK8</accession>
<reference evidence="1 2" key="1">
    <citation type="submission" date="2015-02" db="EMBL/GenBank/DDBJ databases">
        <title>Pseudomonas helleri sp. nov. and Pseudomonas weihenstephanensis sp. nov., isolated from raw cows milk.</title>
        <authorList>
            <person name="von Neubeck M."/>
            <person name="Huptas C."/>
            <person name="Wenning M."/>
            <person name="Scherer S."/>
        </authorList>
    </citation>
    <scope>NUCLEOTIDE SEQUENCE [LARGE SCALE GENOMIC DNA]</scope>
    <source>
        <strain evidence="1 2">DSM 29166</strain>
    </source>
</reference>
<name>A0A0J6IRK8_9PSED</name>
<dbReference type="EMBL" id="JYLF01000002">
    <property type="protein sequence ID" value="KMN14642.1"/>
    <property type="molecule type" value="Genomic_DNA"/>
</dbReference>
<protein>
    <submittedName>
        <fullName evidence="1">Uncharacterized protein</fullName>
    </submittedName>
</protein>
<organism evidence="1 2">
    <name type="scientific">Pseudomonas weihenstephanensis</name>
    <dbReference type="NCBI Taxonomy" id="1608994"/>
    <lineage>
        <taxon>Bacteria</taxon>
        <taxon>Pseudomonadati</taxon>
        <taxon>Pseudomonadota</taxon>
        <taxon>Gammaproteobacteria</taxon>
        <taxon>Pseudomonadales</taxon>
        <taxon>Pseudomonadaceae</taxon>
        <taxon>Pseudomonas</taxon>
    </lineage>
</organism>
<dbReference type="STRING" id="1608994.TU86_04875"/>
<evidence type="ECO:0000313" key="1">
    <source>
        <dbReference type="EMBL" id="KMN14642.1"/>
    </source>
</evidence>
<dbReference type="PATRIC" id="fig|1608994.3.peg.1565"/>
<gene>
    <name evidence="1" type="ORF">TU86_04875</name>
</gene>
<proteinExistence type="predicted"/>
<dbReference type="Proteomes" id="UP000036325">
    <property type="component" value="Unassembled WGS sequence"/>
</dbReference>
<evidence type="ECO:0000313" key="2">
    <source>
        <dbReference type="Proteomes" id="UP000036325"/>
    </source>
</evidence>
<dbReference type="AlphaFoldDB" id="A0A0J6IRK8"/>
<comment type="caution">
    <text evidence="1">The sequence shown here is derived from an EMBL/GenBank/DDBJ whole genome shotgun (WGS) entry which is preliminary data.</text>
</comment>